<feature type="compositionally biased region" description="Polar residues" evidence="1">
    <location>
        <begin position="14"/>
        <end position="29"/>
    </location>
</feature>
<sequence length="136" mass="14603">METKTMHTPPASEWSKTTLAMTEVQTPIQSEDESSHPFSDQYNAWGDEEDSVLSPNSSNPGVGFQGAQPYSTLDMLQSNGGFADVHHPPVIQPVSQQNETLNATPAGPSTAVRSFTDTTMTQQASQPTPVGHSSQQ</sequence>
<dbReference type="AlphaFoldDB" id="A0A9P4Q5H4"/>
<evidence type="ECO:0000313" key="2">
    <source>
        <dbReference type="EMBL" id="KAF2719945.1"/>
    </source>
</evidence>
<keyword evidence="3" id="KW-1185">Reference proteome</keyword>
<dbReference type="Proteomes" id="UP000799441">
    <property type="component" value="Unassembled WGS sequence"/>
</dbReference>
<organism evidence="2 3">
    <name type="scientific">Polychaeton citri CBS 116435</name>
    <dbReference type="NCBI Taxonomy" id="1314669"/>
    <lineage>
        <taxon>Eukaryota</taxon>
        <taxon>Fungi</taxon>
        <taxon>Dikarya</taxon>
        <taxon>Ascomycota</taxon>
        <taxon>Pezizomycotina</taxon>
        <taxon>Dothideomycetes</taxon>
        <taxon>Dothideomycetidae</taxon>
        <taxon>Capnodiales</taxon>
        <taxon>Capnodiaceae</taxon>
        <taxon>Polychaeton</taxon>
    </lineage>
</organism>
<gene>
    <name evidence="2" type="ORF">K431DRAFT_313736</name>
</gene>
<protein>
    <submittedName>
        <fullName evidence="2">Uncharacterized protein</fullName>
    </submittedName>
</protein>
<accession>A0A9P4Q5H4</accession>
<evidence type="ECO:0000313" key="3">
    <source>
        <dbReference type="Proteomes" id="UP000799441"/>
    </source>
</evidence>
<dbReference type="EMBL" id="MU003805">
    <property type="protein sequence ID" value="KAF2719945.1"/>
    <property type="molecule type" value="Genomic_DNA"/>
</dbReference>
<name>A0A9P4Q5H4_9PEZI</name>
<proteinExistence type="predicted"/>
<feature type="compositionally biased region" description="Polar residues" evidence="1">
    <location>
        <begin position="93"/>
        <end position="103"/>
    </location>
</feature>
<feature type="compositionally biased region" description="Polar residues" evidence="1">
    <location>
        <begin position="68"/>
        <end position="80"/>
    </location>
</feature>
<feature type="compositionally biased region" description="Polar residues" evidence="1">
    <location>
        <begin position="111"/>
        <end position="136"/>
    </location>
</feature>
<reference evidence="2" key="1">
    <citation type="journal article" date="2020" name="Stud. Mycol.">
        <title>101 Dothideomycetes genomes: a test case for predicting lifestyles and emergence of pathogens.</title>
        <authorList>
            <person name="Haridas S."/>
            <person name="Albert R."/>
            <person name="Binder M."/>
            <person name="Bloem J."/>
            <person name="Labutti K."/>
            <person name="Salamov A."/>
            <person name="Andreopoulos B."/>
            <person name="Baker S."/>
            <person name="Barry K."/>
            <person name="Bills G."/>
            <person name="Bluhm B."/>
            <person name="Cannon C."/>
            <person name="Castanera R."/>
            <person name="Culley D."/>
            <person name="Daum C."/>
            <person name="Ezra D."/>
            <person name="Gonzalez J."/>
            <person name="Henrissat B."/>
            <person name="Kuo A."/>
            <person name="Liang C."/>
            <person name="Lipzen A."/>
            <person name="Lutzoni F."/>
            <person name="Magnuson J."/>
            <person name="Mondo S."/>
            <person name="Nolan M."/>
            <person name="Ohm R."/>
            <person name="Pangilinan J."/>
            <person name="Park H.-J."/>
            <person name="Ramirez L."/>
            <person name="Alfaro M."/>
            <person name="Sun H."/>
            <person name="Tritt A."/>
            <person name="Yoshinaga Y."/>
            <person name="Zwiers L.-H."/>
            <person name="Turgeon B."/>
            <person name="Goodwin S."/>
            <person name="Spatafora J."/>
            <person name="Crous P."/>
            <person name="Grigoriev I."/>
        </authorList>
    </citation>
    <scope>NUCLEOTIDE SEQUENCE</scope>
    <source>
        <strain evidence="2">CBS 116435</strain>
    </source>
</reference>
<feature type="region of interest" description="Disordered" evidence="1">
    <location>
        <begin position="1"/>
        <end position="136"/>
    </location>
</feature>
<comment type="caution">
    <text evidence="2">The sequence shown here is derived from an EMBL/GenBank/DDBJ whole genome shotgun (WGS) entry which is preliminary data.</text>
</comment>
<evidence type="ECO:0000256" key="1">
    <source>
        <dbReference type="SAM" id="MobiDB-lite"/>
    </source>
</evidence>